<sequence length="97" mass="11325">MFHVYMLRGVSVPALDKDCPWEFLPQYIRLLAGCFHILLLKLGTTFLTVTVIYEMQTVFENALKFQKLEDPAEGEDTLVAKLKLLYNWLMDSKHWST</sequence>
<evidence type="ECO:0000313" key="2">
    <source>
        <dbReference type="Proteomes" id="UP000266723"/>
    </source>
</evidence>
<name>A0ABQ7F2J0_BRACR</name>
<dbReference type="Proteomes" id="UP000266723">
    <property type="component" value="Unassembled WGS sequence"/>
</dbReference>
<comment type="caution">
    <text evidence="1">The sequence shown here is derived from an EMBL/GenBank/DDBJ whole genome shotgun (WGS) entry which is preliminary data.</text>
</comment>
<accession>A0ABQ7F2J0</accession>
<protein>
    <submittedName>
        <fullName evidence="1">Uncharacterized protein</fullName>
    </submittedName>
</protein>
<keyword evidence="2" id="KW-1185">Reference proteome</keyword>
<proteinExistence type="predicted"/>
<reference evidence="1 2" key="1">
    <citation type="journal article" date="2020" name="BMC Genomics">
        <title>Intraspecific diversification of the crop wild relative Brassica cretica Lam. using demographic model selection.</title>
        <authorList>
            <person name="Kioukis A."/>
            <person name="Michalopoulou V.A."/>
            <person name="Briers L."/>
            <person name="Pirintsos S."/>
            <person name="Studholme D.J."/>
            <person name="Pavlidis P."/>
            <person name="Sarris P.F."/>
        </authorList>
    </citation>
    <scope>NUCLEOTIDE SEQUENCE [LARGE SCALE GENOMIC DNA]</scope>
    <source>
        <strain evidence="2">cv. PFS-1207/04</strain>
    </source>
</reference>
<dbReference type="EMBL" id="QGKV02000297">
    <property type="protein sequence ID" value="KAF3610191.1"/>
    <property type="molecule type" value="Genomic_DNA"/>
</dbReference>
<gene>
    <name evidence="1" type="ORF">DY000_02045570</name>
</gene>
<evidence type="ECO:0000313" key="1">
    <source>
        <dbReference type="EMBL" id="KAF3610191.1"/>
    </source>
</evidence>
<organism evidence="1 2">
    <name type="scientific">Brassica cretica</name>
    <name type="common">Mustard</name>
    <dbReference type="NCBI Taxonomy" id="69181"/>
    <lineage>
        <taxon>Eukaryota</taxon>
        <taxon>Viridiplantae</taxon>
        <taxon>Streptophyta</taxon>
        <taxon>Embryophyta</taxon>
        <taxon>Tracheophyta</taxon>
        <taxon>Spermatophyta</taxon>
        <taxon>Magnoliopsida</taxon>
        <taxon>eudicotyledons</taxon>
        <taxon>Gunneridae</taxon>
        <taxon>Pentapetalae</taxon>
        <taxon>rosids</taxon>
        <taxon>malvids</taxon>
        <taxon>Brassicales</taxon>
        <taxon>Brassicaceae</taxon>
        <taxon>Brassiceae</taxon>
        <taxon>Brassica</taxon>
    </lineage>
</organism>